<keyword evidence="3" id="KW-0238">DNA-binding</keyword>
<dbReference type="InterPro" id="IPR001789">
    <property type="entry name" value="Sig_transdc_resp-reg_receiver"/>
</dbReference>
<dbReference type="PANTHER" id="PTHR45566">
    <property type="entry name" value="HTH-TYPE TRANSCRIPTIONAL REGULATOR YHJB-RELATED"/>
    <property type="match status" value="1"/>
</dbReference>
<keyword evidence="4" id="KW-1185">Reference proteome</keyword>
<evidence type="ECO:0000259" key="2">
    <source>
        <dbReference type="PROSITE" id="PS50110"/>
    </source>
</evidence>
<accession>A0ABV9I041</accession>
<evidence type="ECO:0000256" key="1">
    <source>
        <dbReference type="PROSITE-ProRule" id="PRU00169"/>
    </source>
</evidence>
<keyword evidence="1" id="KW-0597">Phosphoprotein</keyword>
<feature type="domain" description="Response regulatory" evidence="2">
    <location>
        <begin position="4"/>
        <end position="132"/>
    </location>
</feature>
<feature type="modified residue" description="4-aspartylphosphate" evidence="1">
    <location>
        <position position="59"/>
    </location>
</feature>
<dbReference type="PROSITE" id="PS50110">
    <property type="entry name" value="RESPONSE_REGULATORY"/>
    <property type="match status" value="1"/>
</dbReference>
<dbReference type="InterPro" id="IPR051015">
    <property type="entry name" value="EvgA-like"/>
</dbReference>
<dbReference type="Pfam" id="PF00072">
    <property type="entry name" value="Response_reg"/>
    <property type="match status" value="1"/>
</dbReference>
<evidence type="ECO:0000313" key="3">
    <source>
        <dbReference type="EMBL" id="MFC4635487.1"/>
    </source>
</evidence>
<reference evidence="4" key="1">
    <citation type="journal article" date="2019" name="Int. J. Syst. Evol. Microbiol.">
        <title>The Global Catalogue of Microorganisms (GCM) 10K type strain sequencing project: providing services to taxonomists for standard genome sequencing and annotation.</title>
        <authorList>
            <consortium name="The Broad Institute Genomics Platform"/>
            <consortium name="The Broad Institute Genome Sequencing Center for Infectious Disease"/>
            <person name="Wu L."/>
            <person name="Ma J."/>
        </authorList>
    </citation>
    <scope>NUCLEOTIDE SEQUENCE [LARGE SCALE GENOMIC DNA]</scope>
    <source>
        <strain evidence="4">YJ-61-S</strain>
    </source>
</reference>
<proteinExistence type="predicted"/>
<dbReference type="PANTHER" id="PTHR45566:SF1">
    <property type="entry name" value="HTH-TYPE TRANSCRIPTIONAL REGULATOR YHJB-RELATED"/>
    <property type="match status" value="1"/>
</dbReference>
<gene>
    <name evidence="3" type="ORF">ACFO3O_16375</name>
</gene>
<evidence type="ECO:0000313" key="4">
    <source>
        <dbReference type="Proteomes" id="UP001596043"/>
    </source>
</evidence>
<organism evidence="3 4">
    <name type="scientific">Dokdonia ponticola</name>
    <dbReference type="NCBI Taxonomy" id="2041041"/>
    <lineage>
        <taxon>Bacteria</taxon>
        <taxon>Pseudomonadati</taxon>
        <taxon>Bacteroidota</taxon>
        <taxon>Flavobacteriia</taxon>
        <taxon>Flavobacteriales</taxon>
        <taxon>Flavobacteriaceae</taxon>
        <taxon>Dokdonia</taxon>
    </lineage>
</organism>
<dbReference type="InterPro" id="IPR011006">
    <property type="entry name" value="CheY-like_superfamily"/>
</dbReference>
<dbReference type="RefSeq" id="WP_379980747.1">
    <property type="nucleotide sequence ID" value="NZ_JBHSFV010000010.1"/>
</dbReference>
<protein>
    <submittedName>
        <fullName evidence="3">DNA-binding response regulator</fullName>
    </submittedName>
</protein>
<dbReference type="Gene3D" id="3.40.50.2300">
    <property type="match status" value="1"/>
</dbReference>
<dbReference type="SMART" id="SM00448">
    <property type="entry name" value="REC"/>
    <property type="match status" value="1"/>
</dbReference>
<dbReference type="Proteomes" id="UP001596043">
    <property type="component" value="Unassembled WGS sequence"/>
</dbReference>
<dbReference type="EMBL" id="JBHSFV010000010">
    <property type="protein sequence ID" value="MFC4635487.1"/>
    <property type="molecule type" value="Genomic_DNA"/>
</dbReference>
<sequence>MYTKILIAEDHDSDKNSMVTSLKELGILTVDQVQFCDDALLRIRKGIHEQQPYELLITDLSFTPAFGKNKIVTGQDLIRNIRLLQPTIKVIVFSSNDKHFVIKSLLEMFQIDGYVCKGLQGLKELSTAVTTIFTGTSYYCPVAKGALEQRNVLEIGDYELMVLRLLADGKKQKDISAYLKEQNILPDSVRSIEDRISKLKDHFNATTLPQLIYIANKLGMIQE</sequence>
<name>A0ABV9I041_9FLAO</name>
<comment type="caution">
    <text evidence="3">The sequence shown here is derived from an EMBL/GenBank/DDBJ whole genome shotgun (WGS) entry which is preliminary data.</text>
</comment>
<dbReference type="SUPFAM" id="SSF52172">
    <property type="entry name" value="CheY-like"/>
    <property type="match status" value="1"/>
</dbReference>
<dbReference type="GO" id="GO:0003677">
    <property type="term" value="F:DNA binding"/>
    <property type="evidence" value="ECO:0007669"/>
    <property type="project" value="UniProtKB-KW"/>
</dbReference>